<comment type="caution">
    <text evidence="3">The sequence shown here is derived from an EMBL/GenBank/DDBJ whole genome shotgun (WGS) entry which is preliminary data.</text>
</comment>
<organism evidence="3 4">
    <name type="scientific">Phytophthora rubi</name>
    <dbReference type="NCBI Taxonomy" id="129364"/>
    <lineage>
        <taxon>Eukaryota</taxon>
        <taxon>Sar</taxon>
        <taxon>Stramenopiles</taxon>
        <taxon>Oomycota</taxon>
        <taxon>Peronosporomycetes</taxon>
        <taxon>Peronosporales</taxon>
        <taxon>Peronosporaceae</taxon>
        <taxon>Phytophthora</taxon>
    </lineage>
</organism>
<dbReference type="Proteomes" id="UP000435112">
    <property type="component" value="Unassembled WGS sequence"/>
</dbReference>
<evidence type="ECO:0000313" key="3">
    <source>
        <dbReference type="EMBL" id="KAE9288144.1"/>
    </source>
</evidence>
<dbReference type="EMBL" id="QXFT01003208">
    <property type="protein sequence ID" value="KAE9288144.1"/>
    <property type="molecule type" value="Genomic_DNA"/>
</dbReference>
<reference evidence="3 4" key="1">
    <citation type="submission" date="2018-08" db="EMBL/GenBank/DDBJ databases">
        <title>Genomic investigation of the strawberry pathogen Phytophthora fragariae indicates pathogenicity is determined by transcriptional variation in three key races.</title>
        <authorList>
            <person name="Adams T.M."/>
            <person name="Armitage A.D."/>
            <person name="Sobczyk M.K."/>
            <person name="Bates H.J."/>
            <person name="Dunwell J.M."/>
            <person name="Nellist C.F."/>
            <person name="Harrison R.J."/>
        </authorList>
    </citation>
    <scope>NUCLEOTIDE SEQUENCE [LARGE SCALE GENOMIC DNA]</scope>
    <source>
        <strain evidence="2 5">SCRP324</strain>
        <strain evidence="3 4">SCRP333</strain>
    </source>
</reference>
<feature type="region of interest" description="Disordered" evidence="1">
    <location>
        <begin position="1"/>
        <end position="94"/>
    </location>
</feature>
<evidence type="ECO:0000313" key="5">
    <source>
        <dbReference type="Proteomes" id="UP000435112"/>
    </source>
</evidence>
<sequence>MIIQDKSVPTGDARVSEPIAQTKTEPVGETPISGSTVKAEPPGAARVSEPIVQAKTEPVGETPILGPTVKAEPPGDARVSESIAPTKTESPEDSTAIDQIYFHEGETYQPKTSNRNWPLSRKL</sequence>
<evidence type="ECO:0000256" key="1">
    <source>
        <dbReference type="SAM" id="MobiDB-lite"/>
    </source>
</evidence>
<dbReference type="EMBL" id="QXFU01000423">
    <property type="protein sequence ID" value="KAE9033917.1"/>
    <property type="molecule type" value="Genomic_DNA"/>
</dbReference>
<dbReference type="OrthoDB" id="10327970at2759"/>
<name>A0A6A4CKE9_9STRA</name>
<proteinExistence type="predicted"/>
<gene>
    <name evidence="2" type="ORF">PR002_g8424</name>
    <name evidence="3" type="ORF">PR003_g25876</name>
</gene>
<evidence type="ECO:0000313" key="2">
    <source>
        <dbReference type="EMBL" id="KAE9033917.1"/>
    </source>
</evidence>
<dbReference type="Proteomes" id="UP000434957">
    <property type="component" value="Unassembled WGS sequence"/>
</dbReference>
<protein>
    <submittedName>
        <fullName evidence="3">Uncharacterized protein</fullName>
    </submittedName>
</protein>
<dbReference type="AlphaFoldDB" id="A0A6A4CKE9"/>
<keyword evidence="4" id="KW-1185">Reference proteome</keyword>
<accession>A0A6A4CKE9</accession>
<evidence type="ECO:0000313" key="4">
    <source>
        <dbReference type="Proteomes" id="UP000434957"/>
    </source>
</evidence>